<evidence type="ECO:0000313" key="2">
    <source>
        <dbReference type="EMBL" id="POS82419.1"/>
    </source>
</evidence>
<keyword evidence="3" id="KW-1185">Reference proteome</keyword>
<dbReference type="Gene3D" id="3.30.420.10">
    <property type="entry name" value="Ribonuclease H-like superfamily/Ribonuclease H"/>
    <property type="match status" value="1"/>
</dbReference>
<dbReference type="InterPro" id="IPR002156">
    <property type="entry name" value="RNaseH_domain"/>
</dbReference>
<dbReference type="GO" id="GO:0004523">
    <property type="term" value="F:RNA-DNA hybrid ribonuclease activity"/>
    <property type="evidence" value="ECO:0007669"/>
    <property type="project" value="InterPro"/>
</dbReference>
<dbReference type="EMBL" id="PEDP01002892">
    <property type="protein sequence ID" value="POS82419.1"/>
    <property type="molecule type" value="Genomic_DNA"/>
</dbReference>
<dbReference type="Proteomes" id="UP000237438">
    <property type="component" value="Unassembled WGS sequence"/>
</dbReference>
<dbReference type="STRING" id="225359.A0A2S4PK52"/>
<evidence type="ECO:0000259" key="1">
    <source>
        <dbReference type="PROSITE" id="PS50879"/>
    </source>
</evidence>
<dbReference type="CDD" id="cd09276">
    <property type="entry name" value="Rnase_HI_RT_non_LTR"/>
    <property type="match status" value="1"/>
</dbReference>
<name>A0A2S4PK52_9PEZI</name>
<proteinExistence type="predicted"/>
<accession>A0A2S4PK52</accession>
<dbReference type="SUPFAM" id="SSF53098">
    <property type="entry name" value="Ribonuclease H-like"/>
    <property type="match status" value="1"/>
</dbReference>
<sequence length="353" mass="39575">MTDHVRQLGNTTRGAKPSLLRQAIQGCVFATLLYSAEIWYGPHTSKWAVKQLQYVMNRATRAVLPVYKTTPISVLLRETSSGPAGAGLNRIHDHLALRIAAADSDHPLRRRYHNEPTWNIKTRDAILQEIGAVGCQDGLEVFKQWAQCRNPLDLTVYLDGSMNGSQNKGAGFCIYRGSQKFLHGCIPLGRTVELYDAEVIGALEGFRVVYSYMMGRFATNVAICLDNQEAAIQLRSGQPTLSSFNQIKEFQTLCITWKSRDREIGVQVGTVLVKWIPDHQGILGNERADTLAKQAFDQQTTRTLASISCAENYAQIFYNNASLDFWKSSAVERYKILDIQMTTRISSELHILT</sequence>
<dbReference type="GO" id="GO:0003676">
    <property type="term" value="F:nucleic acid binding"/>
    <property type="evidence" value="ECO:0007669"/>
    <property type="project" value="InterPro"/>
</dbReference>
<dbReference type="PROSITE" id="PS50879">
    <property type="entry name" value="RNASE_H_1"/>
    <property type="match status" value="1"/>
</dbReference>
<protein>
    <recommendedName>
        <fullName evidence="1">RNase H type-1 domain-containing protein</fullName>
    </recommendedName>
</protein>
<evidence type="ECO:0000313" key="3">
    <source>
        <dbReference type="Proteomes" id="UP000237438"/>
    </source>
</evidence>
<organism evidence="2 3">
    <name type="scientific">Erysiphe pulchra</name>
    <dbReference type="NCBI Taxonomy" id="225359"/>
    <lineage>
        <taxon>Eukaryota</taxon>
        <taxon>Fungi</taxon>
        <taxon>Dikarya</taxon>
        <taxon>Ascomycota</taxon>
        <taxon>Pezizomycotina</taxon>
        <taxon>Leotiomycetes</taxon>
        <taxon>Erysiphales</taxon>
        <taxon>Erysiphaceae</taxon>
        <taxon>Erysiphe</taxon>
    </lineage>
</organism>
<dbReference type="AlphaFoldDB" id="A0A2S4PK52"/>
<feature type="domain" description="RNase H type-1" evidence="1">
    <location>
        <begin position="150"/>
        <end position="297"/>
    </location>
</feature>
<dbReference type="PANTHER" id="PTHR33481:SF1">
    <property type="entry name" value="ENDONUCLEASE_EXONUCLEASE_PHOSPHATASE DOMAIN-CONTAINING PROTEIN-RELATED"/>
    <property type="match status" value="1"/>
</dbReference>
<dbReference type="InterPro" id="IPR012337">
    <property type="entry name" value="RNaseH-like_sf"/>
</dbReference>
<comment type="caution">
    <text evidence="2">The sequence shown here is derived from an EMBL/GenBank/DDBJ whole genome shotgun (WGS) entry which is preliminary data.</text>
</comment>
<dbReference type="InterPro" id="IPR036397">
    <property type="entry name" value="RNaseH_sf"/>
</dbReference>
<reference evidence="2 3" key="1">
    <citation type="submission" date="2017-10" db="EMBL/GenBank/DDBJ databases">
        <title>Development of genomic resources for the powdery mildew, Erysiphe pulchra.</title>
        <authorList>
            <person name="Wadl P.A."/>
            <person name="Mack B.M."/>
            <person name="Moore G."/>
            <person name="Beltz S.B."/>
        </authorList>
    </citation>
    <scope>NUCLEOTIDE SEQUENCE [LARGE SCALE GENOMIC DNA]</scope>
    <source>
        <strain evidence="2">Cflorida</strain>
    </source>
</reference>
<dbReference type="PANTHER" id="PTHR33481">
    <property type="entry name" value="REVERSE TRANSCRIPTASE"/>
    <property type="match status" value="1"/>
</dbReference>
<dbReference type="OrthoDB" id="3561817at2759"/>
<gene>
    <name evidence="2" type="ORF">EPUL_006106</name>
</gene>